<evidence type="ECO:0000259" key="5">
    <source>
        <dbReference type="SMART" id="SM00382"/>
    </source>
</evidence>
<gene>
    <name evidence="7" type="ORF">G3R41_14545</name>
    <name evidence="6" type="ORF">GCU67_13895</name>
</gene>
<evidence type="ECO:0000313" key="7">
    <source>
        <dbReference type="EMBL" id="NEN52136.1"/>
    </source>
</evidence>
<evidence type="ECO:0000313" key="9">
    <source>
        <dbReference type="Proteomes" id="UP000471152"/>
    </source>
</evidence>
<reference evidence="7 9" key="2">
    <citation type="submission" date="2020-02" db="EMBL/GenBank/DDBJ databases">
        <title>The WGS of Modestobacter muralis DSM 100205.</title>
        <authorList>
            <person name="Jiang Z."/>
        </authorList>
    </citation>
    <scope>NUCLEOTIDE SEQUENCE [LARGE SCALE GENOMIC DNA]</scope>
    <source>
        <strain evidence="7 9">DSM 100205</strain>
    </source>
</reference>
<protein>
    <submittedName>
        <fullName evidence="7">AAA family ATPase</fullName>
    </submittedName>
</protein>
<dbReference type="SUPFAM" id="SSF52540">
    <property type="entry name" value="P-loop containing nucleoside triphosphate hydrolases"/>
    <property type="match status" value="2"/>
</dbReference>
<dbReference type="GO" id="GO:0016887">
    <property type="term" value="F:ATP hydrolysis activity"/>
    <property type="evidence" value="ECO:0007669"/>
    <property type="project" value="InterPro"/>
</dbReference>
<dbReference type="PANTHER" id="PTHR23077:SF171">
    <property type="entry name" value="NUCLEAR VALOSIN-CONTAINING PROTEIN-LIKE"/>
    <property type="match status" value="1"/>
</dbReference>
<comment type="caution">
    <text evidence="7">The sequence shown here is derived from an EMBL/GenBank/DDBJ whole genome shotgun (WGS) entry which is preliminary data.</text>
</comment>
<name>A0A6P0HB88_9ACTN</name>
<dbReference type="InterPro" id="IPR041569">
    <property type="entry name" value="AAA_lid_3"/>
</dbReference>
<feature type="domain" description="AAA+ ATPase" evidence="5">
    <location>
        <begin position="197"/>
        <end position="333"/>
    </location>
</feature>
<sequence length="692" mass="75236">MRISTERGRSALCRVAGPVDEPRAGAVRVDRFTRQALKAYPHEQVTLERVEPAPAREVALVPGLDMSQRFDPQLVPTLRRVLAEQRVAVRPGMLLYVRLPDGLAGVTYEVHFVAPAEDGAGGHEGVVTGETTIWLVQDDHHHGPGDHEHDHDKVSETVLDTTFEDVGGLTPQIREVREFVELPLIFPQVYRQLGINPPRGVIFHGAPGTGKTLLARSVANEINAELFYINGPEVVGTFSGETEANLRKVFAEASLNPPSIIFIDELDAIAPARRMATSTTEARTVTQLLALLDGLRRAEGVLVIGTTNRVEAIDPALRRAGRFDREIHFPTPGVEAREQILRVQTREMPLAEDALAALPAIADRAYGFVGADIMELSREAGLNALRRASTRFVDAPSMASYPAAEDLVVTGADFESALRTVQPAAMRESLITYPRVTWADIGGLEHVKSRLQDLVEKPLRHPEVFERIGLSSNLGVLLYGPPGTGKTLLAQAIARESGVNFLPIQGPELFSQWLGESEESVRHIFDVARRAAPCIVFFDQLDAVVPQRSDLEHEGTRAPQRVVNQLLAELDGMESRSQVIVIGATNRMSMVDPAALRPGRFGVHLHVGPPEEAGRSEILRIHLAGAALGDGLTLDEVIAHLVPRTTGLTGADLAFLVQNAKLAALDLDQASPDPRLDIATFDAVLAETARTA</sequence>
<keyword evidence="2 4" id="KW-0547">Nucleotide-binding</keyword>
<dbReference type="Gene3D" id="3.40.50.300">
    <property type="entry name" value="P-loop containing nucleotide triphosphate hydrolases"/>
    <property type="match status" value="2"/>
</dbReference>
<organism evidence="7 9">
    <name type="scientific">Modestobacter muralis</name>
    <dbReference type="NCBI Taxonomy" id="1608614"/>
    <lineage>
        <taxon>Bacteria</taxon>
        <taxon>Bacillati</taxon>
        <taxon>Actinomycetota</taxon>
        <taxon>Actinomycetes</taxon>
        <taxon>Geodermatophilales</taxon>
        <taxon>Geodermatophilaceae</taxon>
        <taxon>Modestobacter</taxon>
    </lineage>
</organism>
<dbReference type="InterPro" id="IPR003960">
    <property type="entry name" value="ATPase_AAA_CS"/>
</dbReference>
<evidence type="ECO:0000256" key="1">
    <source>
        <dbReference type="ARBA" id="ARBA00022737"/>
    </source>
</evidence>
<evidence type="ECO:0000256" key="3">
    <source>
        <dbReference type="ARBA" id="ARBA00022840"/>
    </source>
</evidence>
<keyword evidence="8" id="KW-1185">Reference proteome</keyword>
<dbReference type="GO" id="GO:0005524">
    <property type="term" value="F:ATP binding"/>
    <property type="evidence" value="ECO:0007669"/>
    <property type="project" value="UniProtKB-KW"/>
</dbReference>
<accession>A0A6P0HB88</accession>
<evidence type="ECO:0000313" key="6">
    <source>
        <dbReference type="EMBL" id="NEK95248.1"/>
    </source>
</evidence>
<dbReference type="Proteomes" id="UP000471152">
    <property type="component" value="Unassembled WGS sequence"/>
</dbReference>
<dbReference type="InterPro" id="IPR050168">
    <property type="entry name" value="AAA_ATPase_domain"/>
</dbReference>
<dbReference type="EMBL" id="JAAGWB010000041">
    <property type="protein sequence ID" value="NEN52136.1"/>
    <property type="molecule type" value="Genomic_DNA"/>
</dbReference>
<dbReference type="InterPro" id="IPR027417">
    <property type="entry name" value="P-loop_NTPase"/>
</dbReference>
<dbReference type="RefSeq" id="WP_163611814.1">
    <property type="nucleotide sequence ID" value="NZ_JAAGWB010000041.1"/>
</dbReference>
<dbReference type="InterPro" id="IPR003959">
    <property type="entry name" value="ATPase_AAA_core"/>
</dbReference>
<comment type="similarity">
    <text evidence="4">Belongs to the AAA ATPase family.</text>
</comment>
<keyword evidence="3 4" id="KW-0067">ATP-binding</keyword>
<dbReference type="AlphaFoldDB" id="A0A6P0HB88"/>
<feature type="domain" description="AAA+ ATPase" evidence="5">
    <location>
        <begin position="472"/>
        <end position="611"/>
    </location>
</feature>
<dbReference type="Pfam" id="PF17862">
    <property type="entry name" value="AAA_lid_3"/>
    <property type="match status" value="1"/>
</dbReference>
<dbReference type="FunFam" id="3.40.50.300:FF:000012">
    <property type="entry name" value="Transitional endoplasmic reticulum ATPase"/>
    <property type="match status" value="1"/>
</dbReference>
<dbReference type="PANTHER" id="PTHR23077">
    <property type="entry name" value="AAA-FAMILY ATPASE"/>
    <property type="match status" value="1"/>
</dbReference>
<dbReference type="PROSITE" id="PS00674">
    <property type="entry name" value="AAA"/>
    <property type="match status" value="2"/>
</dbReference>
<dbReference type="EMBL" id="JAAGWH010000039">
    <property type="protein sequence ID" value="NEK95248.1"/>
    <property type="molecule type" value="Genomic_DNA"/>
</dbReference>
<proteinExistence type="inferred from homology"/>
<evidence type="ECO:0000256" key="4">
    <source>
        <dbReference type="RuleBase" id="RU003651"/>
    </source>
</evidence>
<dbReference type="Gene3D" id="1.10.8.60">
    <property type="match status" value="2"/>
</dbReference>
<keyword evidence="1" id="KW-0677">Repeat</keyword>
<dbReference type="SMART" id="SM00382">
    <property type="entry name" value="AAA"/>
    <property type="match status" value="2"/>
</dbReference>
<dbReference type="Pfam" id="PF00004">
    <property type="entry name" value="AAA"/>
    <property type="match status" value="2"/>
</dbReference>
<dbReference type="Proteomes" id="UP000468828">
    <property type="component" value="Unassembled WGS sequence"/>
</dbReference>
<reference evidence="6 8" key="1">
    <citation type="submission" date="2020-01" db="EMBL/GenBank/DDBJ databases">
        <title>the WGS Modestobacter muralis CPCC 204518.</title>
        <authorList>
            <person name="Jiang Z."/>
        </authorList>
    </citation>
    <scope>NUCLEOTIDE SEQUENCE [LARGE SCALE GENOMIC DNA]</scope>
    <source>
        <strain evidence="6 8">DSM 100205</strain>
    </source>
</reference>
<evidence type="ECO:0000313" key="8">
    <source>
        <dbReference type="Proteomes" id="UP000468828"/>
    </source>
</evidence>
<dbReference type="InterPro" id="IPR003593">
    <property type="entry name" value="AAA+_ATPase"/>
</dbReference>
<evidence type="ECO:0000256" key="2">
    <source>
        <dbReference type="ARBA" id="ARBA00022741"/>
    </source>
</evidence>
<dbReference type="FunFam" id="3.40.50.300:FF:000018">
    <property type="entry name" value="Cell division control 48"/>
    <property type="match status" value="1"/>
</dbReference>